<keyword evidence="8" id="KW-1185">Reference proteome</keyword>
<evidence type="ECO:0000259" key="6">
    <source>
        <dbReference type="SMART" id="SM00226"/>
    </source>
</evidence>
<evidence type="ECO:0000256" key="3">
    <source>
        <dbReference type="ARBA" id="ARBA00022801"/>
    </source>
</evidence>
<dbReference type="SUPFAM" id="SSF52788">
    <property type="entry name" value="Phosphotyrosine protein phosphatases I"/>
    <property type="match status" value="1"/>
</dbReference>
<dbReference type="InterPro" id="IPR023485">
    <property type="entry name" value="Ptyr_pPase"/>
</dbReference>
<comment type="similarity">
    <text evidence="1">Belongs to the low molecular weight phosphotyrosine protein phosphatase family.</text>
</comment>
<dbReference type="RefSeq" id="WP_076480155.1">
    <property type="nucleotide sequence ID" value="NZ_FTNT01000007.1"/>
</dbReference>
<dbReference type="PANTHER" id="PTHR11717">
    <property type="entry name" value="LOW MOLECULAR WEIGHT PROTEIN TYROSINE PHOSPHATASE"/>
    <property type="match status" value="1"/>
</dbReference>
<evidence type="ECO:0000256" key="5">
    <source>
        <dbReference type="PIRSR" id="PIRSR617867-1"/>
    </source>
</evidence>
<dbReference type="AlphaFoldDB" id="A0A1N7G9F9"/>
<evidence type="ECO:0000256" key="4">
    <source>
        <dbReference type="ARBA" id="ARBA00022912"/>
    </source>
</evidence>
<evidence type="ECO:0000256" key="1">
    <source>
        <dbReference type="ARBA" id="ARBA00011063"/>
    </source>
</evidence>
<dbReference type="Pfam" id="PF01451">
    <property type="entry name" value="LMWPc"/>
    <property type="match status" value="1"/>
</dbReference>
<keyword evidence="4" id="KW-0904">Protein phosphatase</keyword>
<reference evidence="7 8" key="1">
    <citation type="submission" date="2017-01" db="EMBL/GenBank/DDBJ databases">
        <authorList>
            <person name="Mah S.A."/>
            <person name="Swanson W.J."/>
            <person name="Moy G.W."/>
            <person name="Vacquier V.D."/>
        </authorList>
    </citation>
    <scope>NUCLEOTIDE SEQUENCE [LARGE SCALE GENOMIC DNA]</scope>
    <source>
        <strain evidence="7 8">CPCC 203464</strain>
    </source>
</reference>
<dbReference type="InterPro" id="IPR050438">
    <property type="entry name" value="LMW_PTPase"/>
</dbReference>
<dbReference type="EMBL" id="FTNT01000007">
    <property type="protein sequence ID" value="SIS09116.1"/>
    <property type="molecule type" value="Genomic_DNA"/>
</dbReference>
<feature type="active site" description="Nucleophile" evidence="5">
    <location>
        <position position="11"/>
    </location>
</feature>
<organism evidence="7 8">
    <name type="scientific">Williamsia sterculiae</name>
    <dbReference type="NCBI Taxonomy" id="1344003"/>
    <lineage>
        <taxon>Bacteria</taxon>
        <taxon>Bacillati</taxon>
        <taxon>Actinomycetota</taxon>
        <taxon>Actinomycetes</taxon>
        <taxon>Mycobacteriales</taxon>
        <taxon>Nocardiaceae</taxon>
        <taxon>Williamsia</taxon>
    </lineage>
</organism>
<dbReference type="InterPro" id="IPR017867">
    <property type="entry name" value="Tyr_phospatase_low_mol_wt"/>
</dbReference>
<feature type="active site" description="Proton donor" evidence="5">
    <location>
        <position position="123"/>
    </location>
</feature>
<name>A0A1N7G9F9_9NOCA</name>
<dbReference type="GO" id="GO:0004725">
    <property type="term" value="F:protein tyrosine phosphatase activity"/>
    <property type="evidence" value="ECO:0007669"/>
    <property type="project" value="UniProtKB-EC"/>
</dbReference>
<protein>
    <recommendedName>
        <fullName evidence="2">protein-tyrosine-phosphatase</fullName>
        <ecNumber evidence="2">3.1.3.48</ecNumber>
    </recommendedName>
</protein>
<keyword evidence="3" id="KW-0378">Hydrolase</keyword>
<dbReference type="PRINTS" id="PR00719">
    <property type="entry name" value="LMWPTPASE"/>
</dbReference>
<sequence length="159" mass="17476">MPEPLHITFVCSGNICRSPMAQNIFRTAVRNAGLGDQVRVDSCAIGPWHVGDPADERARAELLRAGYPDQHTAAQLGPEHDDADLFVAMDSGHLAALQRKRVGDRAMLLRGFDPDADDLEVADPYYGSPDDFVTVREQIESAVPGLLAWVRDRLPSEVR</sequence>
<dbReference type="EC" id="3.1.3.48" evidence="2"/>
<proteinExistence type="inferred from homology"/>
<dbReference type="STRING" id="1344003.SAMN05445060_2617"/>
<dbReference type="InterPro" id="IPR036196">
    <property type="entry name" value="Ptyr_pPase_sf"/>
</dbReference>
<feature type="active site" evidence="5">
    <location>
        <position position="17"/>
    </location>
</feature>
<evidence type="ECO:0000313" key="7">
    <source>
        <dbReference type="EMBL" id="SIS09116.1"/>
    </source>
</evidence>
<gene>
    <name evidence="7" type="ORF">SAMN05445060_2617</name>
</gene>
<feature type="domain" description="Phosphotyrosine protein phosphatase I" evidence="6">
    <location>
        <begin position="5"/>
        <end position="149"/>
    </location>
</feature>
<dbReference type="OrthoDB" id="9784339at2"/>
<accession>A0A1N7G9F9</accession>
<dbReference type="Proteomes" id="UP000186218">
    <property type="component" value="Unassembled WGS sequence"/>
</dbReference>
<dbReference type="Gene3D" id="3.40.50.2300">
    <property type="match status" value="1"/>
</dbReference>
<evidence type="ECO:0000256" key="2">
    <source>
        <dbReference type="ARBA" id="ARBA00013064"/>
    </source>
</evidence>
<dbReference type="PANTHER" id="PTHR11717:SF7">
    <property type="entry name" value="LOW MOLECULAR WEIGHT PHOSPHOTYROSINE PROTEIN PHOSPHATASE"/>
    <property type="match status" value="1"/>
</dbReference>
<evidence type="ECO:0000313" key="8">
    <source>
        <dbReference type="Proteomes" id="UP000186218"/>
    </source>
</evidence>
<dbReference type="SMART" id="SM00226">
    <property type="entry name" value="LMWPc"/>
    <property type="match status" value="1"/>
</dbReference>
<dbReference type="CDD" id="cd16343">
    <property type="entry name" value="LMWPTP"/>
    <property type="match status" value="1"/>
</dbReference>